<dbReference type="Proteomes" id="UP001497680">
    <property type="component" value="Unassembled WGS sequence"/>
</dbReference>
<protein>
    <submittedName>
        <fullName evidence="1">Heterokaryon incompatibility protein-domain-containing protein</fullName>
    </submittedName>
</protein>
<gene>
    <name evidence="1" type="ORF">F4821DRAFT_191511</name>
</gene>
<dbReference type="EMBL" id="MU394350">
    <property type="protein sequence ID" value="KAI6083591.1"/>
    <property type="molecule type" value="Genomic_DNA"/>
</dbReference>
<accession>A0ACC0CT25</accession>
<reference evidence="1 2" key="1">
    <citation type="journal article" date="2022" name="New Phytol.">
        <title>Ecological generalism drives hyperdiversity of secondary metabolite gene clusters in xylarialean endophytes.</title>
        <authorList>
            <person name="Franco M.E.E."/>
            <person name="Wisecaver J.H."/>
            <person name="Arnold A.E."/>
            <person name="Ju Y.M."/>
            <person name="Slot J.C."/>
            <person name="Ahrendt S."/>
            <person name="Moore L.P."/>
            <person name="Eastman K.E."/>
            <person name="Scott K."/>
            <person name="Konkel Z."/>
            <person name="Mondo S.J."/>
            <person name="Kuo A."/>
            <person name="Hayes R.D."/>
            <person name="Haridas S."/>
            <person name="Andreopoulos B."/>
            <person name="Riley R."/>
            <person name="LaButti K."/>
            <person name="Pangilinan J."/>
            <person name="Lipzen A."/>
            <person name="Amirebrahimi M."/>
            <person name="Yan J."/>
            <person name="Adam C."/>
            <person name="Keymanesh K."/>
            <person name="Ng V."/>
            <person name="Louie K."/>
            <person name="Northen T."/>
            <person name="Drula E."/>
            <person name="Henrissat B."/>
            <person name="Hsieh H.M."/>
            <person name="Youens-Clark K."/>
            <person name="Lutzoni F."/>
            <person name="Miadlikowska J."/>
            <person name="Eastwood D.C."/>
            <person name="Hamelin R.C."/>
            <person name="Grigoriev I.V."/>
            <person name="U'Ren J.M."/>
        </authorList>
    </citation>
    <scope>NUCLEOTIDE SEQUENCE [LARGE SCALE GENOMIC DNA]</scope>
    <source>
        <strain evidence="1 2">ER1909</strain>
    </source>
</reference>
<evidence type="ECO:0000313" key="2">
    <source>
        <dbReference type="Proteomes" id="UP001497680"/>
    </source>
</evidence>
<name>A0ACC0CT25_9PEZI</name>
<sequence>MYTFGYEPFTYSSSLTLRRIRLIKILPPTRSLWPPFRMIPRVQLLEYDLDPSGDDPIPAYDALSYTWDVHKGEEPSWPILIETAADDGPRQLLIHKNLFLALQSLWSSRELLTPLRPVFADQICINQQDIPERSFAVGLMGELYSRCARVIVWLGPATAKSNALFEAARAIGSEAAVKALLSTPPPERLRVTEAVIHRTCDPDDELLRAVDRYGPGFPVAGYAEVLQRTWFTRLWIIQEASLAPSGMFLCGDQTLEFDDFRALFYFHSVVLRIWSENRKVAVSVSEIALRDSIPRLEKPFVRIFGERMAIHRTNTRLSLFDLVKKYNVNREWDKIGATNAEDRVLGLLGLADSTLKAEVGNPRGVYIKIAEESIRRGDVDILCYSQRPKCVDDLPSWVPDWSMPQLDDPRGYNTQIVNWQPNASSVALPMYKAGGKFLSKNFEVTPDGTLCIPGVVVGSVAEVGKYEIKLLSEDTFILSDLDYVDRHDLESLSKFFEEIDSFLEKASKIPGAYNQYSESEDGRLQASLALSDGGLTARQFPDSDHPDPQSPPLKQLYDELRGFADVLVKVREAAVTYSSISRTYNKHRPPPAGWARTSPILYKLQLTFAALEATLAVALFRIHSLLRPLRRWLAGIPPALKEGPDPNGLSNMDLHRTKKMFEYRSNLFLNHKRKLYLTDGGLVGLGPTDMAAGDIVVVIPGGNMPHIVRPKSSAAQGPDGGLGNGSSADQDKLTLDCTYIGESYCHGIMDGEVMTAGVQECILRIS</sequence>
<proteinExistence type="predicted"/>
<evidence type="ECO:0000313" key="1">
    <source>
        <dbReference type="EMBL" id="KAI6083591.1"/>
    </source>
</evidence>
<organism evidence="1 2">
    <name type="scientific">Hypoxylon rubiginosum</name>
    <dbReference type="NCBI Taxonomy" id="110542"/>
    <lineage>
        <taxon>Eukaryota</taxon>
        <taxon>Fungi</taxon>
        <taxon>Dikarya</taxon>
        <taxon>Ascomycota</taxon>
        <taxon>Pezizomycotina</taxon>
        <taxon>Sordariomycetes</taxon>
        <taxon>Xylariomycetidae</taxon>
        <taxon>Xylariales</taxon>
        <taxon>Hypoxylaceae</taxon>
        <taxon>Hypoxylon</taxon>
    </lineage>
</organism>
<keyword evidence="2" id="KW-1185">Reference proteome</keyword>
<comment type="caution">
    <text evidence="1">The sequence shown here is derived from an EMBL/GenBank/DDBJ whole genome shotgun (WGS) entry which is preliminary data.</text>
</comment>